<dbReference type="PANTHER" id="PTHR11145:SF8">
    <property type="entry name" value="RE57120P"/>
    <property type="match status" value="1"/>
</dbReference>
<dbReference type="Gene3D" id="3.30.710.10">
    <property type="entry name" value="Potassium Channel Kv1.1, Chain A"/>
    <property type="match status" value="1"/>
</dbReference>
<evidence type="ECO:0000313" key="2">
    <source>
        <dbReference type="EMBL" id="QHS93287.1"/>
    </source>
</evidence>
<proteinExistence type="predicted"/>
<organism evidence="2">
    <name type="scientific">viral metagenome</name>
    <dbReference type="NCBI Taxonomy" id="1070528"/>
    <lineage>
        <taxon>unclassified sequences</taxon>
        <taxon>metagenomes</taxon>
        <taxon>organismal metagenomes</taxon>
    </lineage>
</organism>
<dbReference type="InterPro" id="IPR045068">
    <property type="entry name" value="BACURD1-3"/>
</dbReference>
<dbReference type="InterPro" id="IPR003131">
    <property type="entry name" value="T1-type_BTB"/>
</dbReference>
<feature type="domain" description="Potassium channel tetramerisation-type BTB" evidence="1">
    <location>
        <begin position="7"/>
        <end position="68"/>
    </location>
</feature>
<dbReference type="SUPFAM" id="SSF54695">
    <property type="entry name" value="POZ domain"/>
    <property type="match status" value="1"/>
</dbReference>
<accession>A0A6C0BLM3</accession>
<dbReference type="EMBL" id="MN739201">
    <property type="protein sequence ID" value="QHS93287.1"/>
    <property type="molecule type" value="Genomic_DNA"/>
</dbReference>
<evidence type="ECO:0000259" key="1">
    <source>
        <dbReference type="Pfam" id="PF02214"/>
    </source>
</evidence>
<protein>
    <recommendedName>
        <fullName evidence="1">Potassium channel tetramerisation-type BTB domain-containing protein</fullName>
    </recommendedName>
</protein>
<sequence>MRGSHLVKLNVGGRKFVTTEETLSRSATLEAKQRNTGGDDGVIFLDKDPDVFAHVLNIMRGDLTFHQVHPAYKAQVYHLLGKSFDCEACINSKIFRLPFGSGRHRRYLPFSISPIPDLSHKERFFVSKWNT</sequence>
<dbReference type="Pfam" id="PF02214">
    <property type="entry name" value="BTB_2"/>
    <property type="match status" value="1"/>
</dbReference>
<reference evidence="2" key="1">
    <citation type="journal article" date="2020" name="Nature">
        <title>Giant virus diversity and host interactions through global metagenomics.</title>
        <authorList>
            <person name="Schulz F."/>
            <person name="Roux S."/>
            <person name="Paez-Espino D."/>
            <person name="Jungbluth S."/>
            <person name="Walsh D.A."/>
            <person name="Denef V.J."/>
            <person name="McMahon K.D."/>
            <person name="Konstantinidis K.T."/>
            <person name="Eloe-Fadrosh E.A."/>
            <person name="Kyrpides N.C."/>
            <person name="Woyke T."/>
        </authorList>
    </citation>
    <scope>NUCLEOTIDE SEQUENCE</scope>
    <source>
        <strain evidence="2">GVMAG-M-3300017989-17</strain>
    </source>
</reference>
<dbReference type="InterPro" id="IPR011333">
    <property type="entry name" value="SKP1/BTB/POZ_sf"/>
</dbReference>
<dbReference type="PANTHER" id="PTHR11145">
    <property type="entry name" value="BTB/POZ DOMAIN-CONTAINING ADAPTER FOR CUL3-MEDIATED RHOA DEGRADATION PROTEIN FAMILY MEMBER"/>
    <property type="match status" value="1"/>
</dbReference>
<name>A0A6C0BLM3_9ZZZZ</name>
<dbReference type="AlphaFoldDB" id="A0A6C0BLM3"/>
<dbReference type="GO" id="GO:0051260">
    <property type="term" value="P:protein homooligomerization"/>
    <property type="evidence" value="ECO:0007669"/>
    <property type="project" value="InterPro"/>
</dbReference>